<dbReference type="FunFam" id="1.10.10.60:FF:000431">
    <property type="entry name" value="Set3C deacetylase complex subunit"/>
    <property type="match status" value="1"/>
</dbReference>
<reference evidence="4 5" key="1">
    <citation type="journal article" date="2011" name="Proc. Natl. Acad. Sci. U.S.A.">
        <title>Evolutionary erosion of yeast sex chromosomes by mating-type switching accidents.</title>
        <authorList>
            <person name="Gordon J.L."/>
            <person name="Armisen D."/>
            <person name="Proux-Wera E."/>
            <person name="Oheigeartaigh S.S."/>
            <person name="Byrne K.P."/>
            <person name="Wolfe K.H."/>
        </authorList>
    </citation>
    <scope>NUCLEOTIDE SEQUENCE [LARGE SCALE GENOMIC DNA]</scope>
    <source>
        <strain evidence="5">ATCC 10662 / CBS 1146 / NBRC 0425 / NCYC 2629 / NRRL Y-866</strain>
    </source>
</reference>
<dbReference type="HOGENOM" id="CLU_004864_0_0_1"/>
<feature type="compositionally biased region" description="Low complexity" evidence="1">
    <location>
        <begin position="78"/>
        <end position="88"/>
    </location>
</feature>
<name>G8ZWX3_TORDE</name>
<sequence>MSHPPPAKKRYYYSGGGPMRHGTGSFGKKVYPGTPTLPLNNPVEPARTSRYDPSSSGRPTSGRSRYNPESEEPDGKSRYSGSRYNNSRQTRPRSMEMDASYHYSNGQANVVTSNSASGYYSRSNKWRSHSGSKSDYDNYNSLRAPFWKTQRSKFTAASPVLAPVSRPNRYNNSIPTTVQSKESSEESESLSESGKNSNPNSLGSSLINSVTQTTRSVERQHAVDHKRIHLEKPVSVRTPEEEQPKMAVDEEPVDEKIDLKKSDGLWDTFENEDRDETTKEEITQEKPIFHAEKSEVYDDYEFIYDPKLSKNNIQELSRYEPIVNYSIPIKPIDKCIFPLTRAETRLWELKNQPREEIIRDQRYLLKNPIRSVKSYPFIKQNILIHRQAVRPLLCRHLSTLKRFEYGKKLTLKKQFLELQSTWESKCHQMDEMSKEMRKEELEIKRKEELEKQERERHERENSELQARFSGSSRRRNRADFVDDTEIENVLLQIDPDYKHHQQAAEIPPMVLDPVNRYTMKFKNVNNLVTDKNAWASRILKDGIDTFTQDEHKLFVEGYLTYPKKFGKISQFMGALRSPEDCVMHYYKTKSSVDYKKLLNDRNKKRQKGAIAKRRKKKERSGETENGVPSYSESENVGEMDEDSVKATTIGEEHSEEKPPKQMQQVEIKVPEKDNVVNEKQSGTATTEAVAQSIQEDDMVVDEQLHKPLPEKMEIETVIAQKRPHEALEAASDAEKTIVEENGLSAQTAQPECIVDQMHSESATVDGTNVEIHQGGAMHDEHMHKKRQKSNGDHKSSYWSVKEANLFPELLKQFGSQWSLISDKLGTKSTTMVRNYYQRNAAQLGWKSVVEEADFKRNATSSGSVQQSQILIQAEQNSIPITNGIPPQQRPALGFFSNQVASEKRLPYDVSTPPQPFIPDLNKDSFSQASTPNNILPPPRLPSIQLPGTTGTETLKPEPLANRSSIPSGSPMDNLLSRNEKPVGVSSSTINILNNHDRKEPFSPTYPPTQPPHFSHLQQSQQLSAVRPKIGNLMVQELQTSSSSSPSDRRSSSISLLLNPESQNPIQPAAANATPATPGNAPVIYPSVPQPSRENFNFAMDPLGALAAIASESLLPTKGAQATNNHDNKS</sequence>
<dbReference type="GO" id="GO:0006357">
    <property type="term" value="P:regulation of transcription by RNA polymerase II"/>
    <property type="evidence" value="ECO:0007669"/>
    <property type="project" value="TreeGrafter"/>
</dbReference>
<feature type="region of interest" description="Disordered" evidence="1">
    <location>
        <begin position="911"/>
        <end position="1021"/>
    </location>
</feature>
<dbReference type="RefSeq" id="XP_003682328.1">
    <property type="nucleotide sequence ID" value="XM_003682280.1"/>
</dbReference>
<dbReference type="PANTHER" id="PTHR13992">
    <property type="entry name" value="NUCLEAR RECEPTOR CO-REPRESSOR RELATED NCOR"/>
    <property type="match status" value="1"/>
</dbReference>
<feature type="compositionally biased region" description="Low complexity" evidence="1">
    <location>
        <begin position="1067"/>
        <end position="1081"/>
    </location>
</feature>
<evidence type="ECO:0000313" key="4">
    <source>
        <dbReference type="EMBL" id="CCE93117.1"/>
    </source>
</evidence>
<feature type="compositionally biased region" description="Basic residues" evidence="1">
    <location>
        <begin position="602"/>
        <end position="618"/>
    </location>
</feature>
<dbReference type="Proteomes" id="UP000005627">
    <property type="component" value="Chromosome 6"/>
</dbReference>
<dbReference type="AlphaFoldDB" id="G8ZWX3"/>
<gene>
    <name evidence="4" type="primary">TDEL0F03060</name>
    <name evidence="4" type="ORF">TDEL_0F03060</name>
</gene>
<dbReference type="eggNOG" id="KOG1878">
    <property type="taxonomic scope" value="Eukaryota"/>
</dbReference>
<evidence type="ECO:0000256" key="1">
    <source>
        <dbReference type="SAM" id="MobiDB-lite"/>
    </source>
</evidence>
<feature type="compositionally biased region" description="Basic and acidic residues" evidence="1">
    <location>
        <begin position="449"/>
        <end position="462"/>
    </location>
</feature>
<dbReference type="InterPro" id="IPR009057">
    <property type="entry name" value="Homeodomain-like_sf"/>
</dbReference>
<feature type="region of interest" description="Disordered" evidence="1">
    <location>
        <begin position="1062"/>
        <end position="1094"/>
    </location>
</feature>
<dbReference type="GeneID" id="11501656"/>
<feature type="compositionally biased region" description="Polar residues" evidence="1">
    <location>
        <begin position="102"/>
        <end position="123"/>
    </location>
</feature>
<dbReference type="OrthoDB" id="10258692at2759"/>
<feature type="compositionally biased region" description="Polar residues" evidence="1">
    <location>
        <begin position="194"/>
        <end position="215"/>
    </location>
</feature>
<evidence type="ECO:0000313" key="5">
    <source>
        <dbReference type="Proteomes" id="UP000005627"/>
    </source>
</evidence>
<dbReference type="Gene3D" id="1.10.10.60">
    <property type="entry name" value="Homeodomain-like"/>
    <property type="match status" value="2"/>
</dbReference>
<accession>G8ZWX3</accession>
<proteinExistence type="predicted"/>
<organism evidence="4 5">
    <name type="scientific">Torulaspora delbrueckii</name>
    <name type="common">Yeast</name>
    <name type="synonym">Candida colliculosa</name>
    <dbReference type="NCBI Taxonomy" id="4950"/>
    <lineage>
        <taxon>Eukaryota</taxon>
        <taxon>Fungi</taxon>
        <taxon>Dikarya</taxon>
        <taxon>Ascomycota</taxon>
        <taxon>Saccharomycotina</taxon>
        <taxon>Saccharomycetes</taxon>
        <taxon>Saccharomycetales</taxon>
        <taxon>Saccharomycetaceae</taxon>
        <taxon>Torulaspora</taxon>
    </lineage>
</organism>
<dbReference type="PROSITE" id="PS50090">
    <property type="entry name" value="MYB_LIKE"/>
    <property type="match status" value="1"/>
</dbReference>
<feature type="domain" description="Myb-like" evidence="2">
    <location>
        <begin position="790"/>
        <end position="840"/>
    </location>
</feature>
<feature type="compositionally biased region" description="Low complexity" evidence="1">
    <location>
        <begin position="1011"/>
        <end position="1021"/>
    </location>
</feature>
<feature type="compositionally biased region" description="Basic residues" evidence="1">
    <location>
        <begin position="1"/>
        <end position="11"/>
    </location>
</feature>
<dbReference type="InterPro" id="IPR017884">
    <property type="entry name" value="SANT_dom"/>
</dbReference>
<protein>
    <recommendedName>
        <fullName evidence="6">SANT domain-containing protein</fullName>
    </recommendedName>
</protein>
<feature type="region of interest" description="Disordered" evidence="1">
    <location>
        <begin position="1"/>
        <end position="137"/>
    </location>
</feature>
<dbReference type="FunFam" id="1.10.10.60:FF:000494">
    <property type="entry name" value="Snt1p"/>
    <property type="match status" value="1"/>
</dbReference>
<dbReference type="CDD" id="cd00167">
    <property type="entry name" value="SANT"/>
    <property type="match status" value="2"/>
</dbReference>
<dbReference type="InterPro" id="IPR001005">
    <property type="entry name" value="SANT/Myb"/>
</dbReference>
<dbReference type="FunCoup" id="G8ZWX3">
    <property type="interactions" value="178"/>
</dbReference>
<feature type="compositionally biased region" description="Polar residues" evidence="1">
    <location>
        <begin position="168"/>
        <end position="179"/>
    </location>
</feature>
<feature type="compositionally biased region" description="Basic and acidic residues" evidence="1">
    <location>
        <begin position="650"/>
        <end position="659"/>
    </location>
</feature>
<dbReference type="Pfam" id="PF00249">
    <property type="entry name" value="Myb_DNA-binding"/>
    <property type="match status" value="2"/>
</dbReference>
<dbReference type="InterPro" id="IPR051571">
    <property type="entry name" value="N-CoR_corepressor"/>
</dbReference>
<feature type="domain" description="SANT" evidence="3">
    <location>
        <begin position="541"/>
        <end position="593"/>
    </location>
</feature>
<evidence type="ECO:0000259" key="3">
    <source>
        <dbReference type="PROSITE" id="PS51293"/>
    </source>
</evidence>
<dbReference type="GO" id="GO:0034967">
    <property type="term" value="C:Set3 complex"/>
    <property type="evidence" value="ECO:0007669"/>
    <property type="project" value="TreeGrafter"/>
</dbReference>
<dbReference type="SUPFAM" id="SSF46689">
    <property type="entry name" value="Homeodomain-like"/>
    <property type="match status" value="2"/>
</dbReference>
<dbReference type="STRING" id="1076872.G8ZWX3"/>
<feature type="region of interest" description="Disordered" evidence="1">
    <location>
        <begin position="598"/>
        <end position="664"/>
    </location>
</feature>
<dbReference type="PANTHER" id="PTHR13992:SF39">
    <property type="entry name" value="SMRTER, ISOFORM G"/>
    <property type="match status" value="1"/>
</dbReference>
<dbReference type="SMART" id="SM00717">
    <property type="entry name" value="SANT"/>
    <property type="match status" value="2"/>
</dbReference>
<dbReference type="InParanoid" id="G8ZWX3"/>
<evidence type="ECO:0000259" key="2">
    <source>
        <dbReference type="PROSITE" id="PS50090"/>
    </source>
</evidence>
<feature type="region of interest" description="Disordered" evidence="1">
    <location>
        <begin position="156"/>
        <end position="222"/>
    </location>
</feature>
<feature type="compositionally biased region" description="Polar residues" evidence="1">
    <location>
        <begin position="984"/>
        <end position="993"/>
    </location>
</feature>
<feature type="region of interest" description="Disordered" evidence="1">
    <location>
        <begin position="449"/>
        <end position="471"/>
    </location>
</feature>
<keyword evidence="5" id="KW-1185">Reference proteome</keyword>
<dbReference type="EMBL" id="HE616747">
    <property type="protein sequence ID" value="CCE93117.1"/>
    <property type="molecule type" value="Genomic_DNA"/>
</dbReference>
<feature type="compositionally biased region" description="Low complexity" evidence="1">
    <location>
        <begin position="53"/>
        <end position="65"/>
    </location>
</feature>
<evidence type="ECO:0008006" key="6">
    <source>
        <dbReference type="Google" id="ProtNLM"/>
    </source>
</evidence>
<dbReference type="PROSITE" id="PS51293">
    <property type="entry name" value="SANT"/>
    <property type="match status" value="1"/>
</dbReference>
<feature type="compositionally biased region" description="Polar residues" evidence="1">
    <location>
        <begin position="923"/>
        <end position="933"/>
    </location>
</feature>
<dbReference type="KEGG" id="tdl:TDEL_0F03060"/>